<keyword evidence="4" id="KW-1185">Reference proteome</keyword>
<dbReference type="Proteomes" id="UP000729402">
    <property type="component" value="Unassembled WGS sequence"/>
</dbReference>
<protein>
    <submittedName>
        <fullName evidence="3">Uncharacterized protein</fullName>
    </submittedName>
</protein>
<feature type="transmembrane region" description="Helical" evidence="2">
    <location>
        <begin position="67"/>
        <end position="91"/>
    </location>
</feature>
<evidence type="ECO:0000313" key="4">
    <source>
        <dbReference type="Proteomes" id="UP000729402"/>
    </source>
</evidence>
<feature type="region of interest" description="Disordered" evidence="1">
    <location>
        <begin position="95"/>
        <end position="132"/>
    </location>
</feature>
<keyword evidence="2" id="KW-0812">Transmembrane</keyword>
<evidence type="ECO:0000256" key="2">
    <source>
        <dbReference type="SAM" id="Phobius"/>
    </source>
</evidence>
<name>A0A8J5TAT9_ZIZPA</name>
<gene>
    <name evidence="3" type="ORF">GUJ93_ZPchr0006g44450</name>
</gene>
<reference evidence="3" key="1">
    <citation type="journal article" date="2021" name="bioRxiv">
        <title>Whole Genome Assembly and Annotation of Northern Wild Rice, Zizania palustris L., Supports a Whole Genome Duplication in the Zizania Genus.</title>
        <authorList>
            <person name="Haas M."/>
            <person name="Kono T."/>
            <person name="Macchietto M."/>
            <person name="Millas R."/>
            <person name="McGilp L."/>
            <person name="Shao M."/>
            <person name="Duquette J."/>
            <person name="Hirsch C.N."/>
            <person name="Kimball J."/>
        </authorList>
    </citation>
    <scope>NUCLEOTIDE SEQUENCE</scope>
    <source>
        <tissue evidence="3">Fresh leaf tissue</tissue>
    </source>
</reference>
<evidence type="ECO:0000256" key="1">
    <source>
        <dbReference type="SAM" id="MobiDB-lite"/>
    </source>
</evidence>
<comment type="caution">
    <text evidence="3">The sequence shown here is derived from an EMBL/GenBank/DDBJ whole genome shotgun (WGS) entry which is preliminary data.</text>
</comment>
<reference evidence="3" key="2">
    <citation type="submission" date="2021-02" db="EMBL/GenBank/DDBJ databases">
        <authorList>
            <person name="Kimball J.A."/>
            <person name="Haas M.W."/>
            <person name="Macchietto M."/>
            <person name="Kono T."/>
            <person name="Duquette J."/>
            <person name="Shao M."/>
        </authorList>
    </citation>
    <scope>NUCLEOTIDE SEQUENCE</scope>
    <source>
        <tissue evidence="3">Fresh leaf tissue</tissue>
    </source>
</reference>
<accession>A0A8J5TAT9</accession>
<keyword evidence="2" id="KW-0472">Membrane</keyword>
<dbReference type="EMBL" id="JAAALK010000283">
    <property type="protein sequence ID" value="KAG8076763.1"/>
    <property type="molecule type" value="Genomic_DNA"/>
</dbReference>
<evidence type="ECO:0000313" key="3">
    <source>
        <dbReference type="EMBL" id="KAG8076763.1"/>
    </source>
</evidence>
<feature type="compositionally biased region" description="Basic and acidic residues" evidence="1">
    <location>
        <begin position="115"/>
        <end position="132"/>
    </location>
</feature>
<organism evidence="3 4">
    <name type="scientific">Zizania palustris</name>
    <name type="common">Northern wild rice</name>
    <dbReference type="NCBI Taxonomy" id="103762"/>
    <lineage>
        <taxon>Eukaryota</taxon>
        <taxon>Viridiplantae</taxon>
        <taxon>Streptophyta</taxon>
        <taxon>Embryophyta</taxon>
        <taxon>Tracheophyta</taxon>
        <taxon>Spermatophyta</taxon>
        <taxon>Magnoliopsida</taxon>
        <taxon>Liliopsida</taxon>
        <taxon>Poales</taxon>
        <taxon>Poaceae</taxon>
        <taxon>BOP clade</taxon>
        <taxon>Oryzoideae</taxon>
        <taxon>Oryzeae</taxon>
        <taxon>Zizaniinae</taxon>
        <taxon>Zizania</taxon>
    </lineage>
</organism>
<keyword evidence="2" id="KW-1133">Transmembrane helix</keyword>
<proteinExistence type="predicted"/>
<sequence>MAAFRVGARAVEGGRFQANNGGIASSRLQAPPKNLPNQEEVALRGKPRSNHLATAAKLRRRAGPMPLWRVAVFVSVALNVATLALLLYHYAAPPHHHQHSRLTASNEGSLAAAVQREDRTGQRWRRRPESRQ</sequence>
<dbReference type="AlphaFoldDB" id="A0A8J5TAT9"/>